<dbReference type="EMBL" id="BKCJ010007071">
    <property type="protein sequence ID" value="GEU75384.1"/>
    <property type="molecule type" value="Genomic_DNA"/>
</dbReference>
<gene>
    <name evidence="1" type="ORF">Tci_047362</name>
</gene>
<accession>A0A6L2MSY3</accession>
<protein>
    <submittedName>
        <fullName evidence="1">Uncharacterized protein</fullName>
    </submittedName>
</protein>
<name>A0A6L2MSY3_TANCI</name>
<reference evidence="1" key="1">
    <citation type="journal article" date="2019" name="Sci. Rep.">
        <title>Draft genome of Tanacetum cinerariifolium, the natural source of mosquito coil.</title>
        <authorList>
            <person name="Yamashiro T."/>
            <person name="Shiraishi A."/>
            <person name="Satake H."/>
            <person name="Nakayama K."/>
        </authorList>
    </citation>
    <scope>NUCLEOTIDE SEQUENCE</scope>
</reference>
<evidence type="ECO:0000313" key="1">
    <source>
        <dbReference type="EMBL" id="GEU75384.1"/>
    </source>
</evidence>
<dbReference type="AlphaFoldDB" id="A0A6L2MSY3"/>
<sequence length="156" mass="17703">MEVEPLEHAKLEDLCLSTCSHDLFLSSMEISSVGEPKPRLLPNFSSLDVNLGDKRGTDPPIKPRSPDSFRMKEVDSLTIHTPPSSHVAHLHLKDMYCYDHPCVEEPKKHYAFKPGLLGHNGSLGFDFANFKMIGDYNLKKFLFLENDLIYPFGQKN</sequence>
<comment type="caution">
    <text evidence="1">The sequence shown here is derived from an EMBL/GenBank/DDBJ whole genome shotgun (WGS) entry which is preliminary data.</text>
</comment>
<proteinExistence type="predicted"/>
<organism evidence="1">
    <name type="scientific">Tanacetum cinerariifolium</name>
    <name type="common">Dalmatian daisy</name>
    <name type="synonym">Chrysanthemum cinerariifolium</name>
    <dbReference type="NCBI Taxonomy" id="118510"/>
    <lineage>
        <taxon>Eukaryota</taxon>
        <taxon>Viridiplantae</taxon>
        <taxon>Streptophyta</taxon>
        <taxon>Embryophyta</taxon>
        <taxon>Tracheophyta</taxon>
        <taxon>Spermatophyta</taxon>
        <taxon>Magnoliopsida</taxon>
        <taxon>eudicotyledons</taxon>
        <taxon>Gunneridae</taxon>
        <taxon>Pentapetalae</taxon>
        <taxon>asterids</taxon>
        <taxon>campanulids</taxon>
        <taxon>Asterales</taxon>
        <taxon>Asteraceae</taxon>
        <taxon>Asteroideae</taxon>
        <taxon>Anthemideae</taxon>
        <taxon>Anthemidinae</taxon>
        <taxon>Tanacetum</taxon>
    </lineage>
</organism>